<reference evidence="5 6" key="1">
    <citation type="submission" date="2020-12" db="EMBL/GenBank/DDBJ databases">
        <title>Whole genome sequences of gut porcine anaerobes.</title>
        <authorList>
            <person name="Kubasova T."/>
            <person name="Jahodarova E."/>
            <person name="Rychlik I."/>
        </authorList>
    </citation>
    <scope>NUCLEOTIDE SEQUENCE [LARGE SCALE GENOMIC DNA]</scope>
    <source>
        <strain evidence="5 6">An867</strain>
    </source>
</reference>
<dbReference type="Pfam" id="PF23139">
    <property type="entry name" value="OB_YrrC"/>
    <property type="match status" value="1"/>
</dbReference>
<evidence type="ECO:0000313" key="6">
    <source>
        <dbReference type="Proteomes" id="UP001299220"/>
    </source>
</evidence>
<dbReference type="InterPro" id="IPR050534">
    <property type="entry name" value="Coronavir_polyprotein_1ab"/>
</dbReference>
<dbReference type="Pfam" id="PF14490">
    <property type="entry name" value="HHH_RecD2"/>
    <property type="match status" value="1"/>
</dbReference>
<dbReference type="Gene3D" id="2.30.30.940">
    <property type="match status" value="1"/>
</dbReference>
<dbReference type="CDD" id="cd18809">
    <property type="entry name" value="SF1_C_RecD"/>
    <property type="match status" value="1"/>
</dbReference>
<dbReference type="Proteomes" id="UP001299220">
    <property type="component" value="Unassembled WGS sequence"/>
</dbReference>
<dbReference type="SMART" id="SM00382">
    <property type="entry name" value="AAA"/>
    <property type="match status" value="1"/>
</dbReference>
<gene>
    <name evidence="3" type="primary">recD2</name>
    <name evidence="5" type="ORF">JQM67_05520</name>
</gene>
<feature type="binding site" evidence="3">
    <location>
        <begin position="339"/>
        <end position="343"/>
    </location>
    <ligand>
        <name>ATP</name>
        <dbReference type="ChEBI" id="CHEBI:30616"/>
    </ligand>
</feature>
<dbReference type="InterPro" id="IPR027785">
    <property type="entry name" value="UvrD-like_helicase_C"/>
</dbReference>
<sequence>MEGSVENIVYHNDSNQYTVLEINCGEELVTVVGTFPYISVGEKLHLYGTWTSHATFGQQFKAEAFERSRPESTSAMLKYLSSGAVKGIGAATAGKIIAAFGDEAIHIIENDPERLATIKGITLKRAREISEEMQRVNGIRDLMAFLGGFGVRPEDAVKVWKEYGTDSVACIQEDPYRLCSEKIAVEFTVADKLAESLEYDRANTERVKAGILYVLRHNLNNGHTCLPADKLCAAAARMLGVPLEDAQSALLSLCQSFDAVCENFDGRDFIFLPRQHRSEVYSADRIRMLLKYPPESIVGIDREIEEIERAENIQYAEMQKEAIRAALDKGLLILTGGPGTGKTTTLNAIIRILMEKGEAVALAAPTGRAAKRMSELTGVEAKTIHRLLQVDWDENDNPVFQRNERNPLECDALVIDELSMVDSYVFESVLRALPIGCRLILVGDSDQLPSVGAGNVIGDLIASGVFPTVQLKEIFRQSMESLIVTNAHRIVSGEMPVLNVRDNDFFFMPVDDAHTVSETILSLAVTRLPKRYGYSPVTDIQVLCPGRKGELGTIELNRRLREQINPQAKDKPQMTVNGTVFRVGDKVMQIKNDYDLPWSRPDGTTGEGVYNGDMGIVTDVDKAAGCMRVMVDDREVLYDFDHAAAELELAYAVTVHKSQGNEFTAVIMPVFPGIPQLSYRNLLYTGITRAKQLLILVGRRSAIADMVANDRKTRRFSGLMRFLTEETAE</sequence>
<keyword evidence="3" id="KW-0347">Helicase</keyword>
<dbReference type="PANTHER" id="PTHR43788:SF6">
    <property type="entry name" value="DNA HELICASE B"/>
    <property type="match status" value="1"/>
</dbReference>
<comment type="caution">
    <text evidence="5">The sequence shown here is derived from an EMBL/GenBank/DDBJ whole genome shotgun (WGS) entry which is preliminary data.</text>
</comment>
<dbReference type="CDD" id="cd17933">
    <property type="entry name" value="DEXSc_RecD-like"/>
    <property type="match status" value="1"/>
</dbReference>
<dbReference type="InterPro" id="IPR041451">
    <property type="entry name" value="RecD2_SH13"/>
</dbReference>
<evidence type="ECO:0000256" key="2">
    <source>
        <dbReference type="ARBA" id="ARBA00022840"/>
    </source>
</evidence>
<keyword evidence="6" id="KW-1185">Reference proteome</keyword>
<dbReference type="SUPFAM" id="SSF52540">
    <property type="entry name" value="P-loop containing nucleoside triphosphate hydrolases"/>
    <property type="match status" value="1"/>
</dbReference>
<dbReference type="InterPro" id="IPR027417">
    <property type="entry name" value="P-loop_NTPase"/>
</dbReference>
<dbReference type="Gene3D" id="3.40.50.300">
    <property type="entry name" value="P-loop containing nucleotide triphosphate hydrolases"/>
    <property type="match status" value="2"/>
</dbReference>
<feature type="domain" description="AAA+ ATPase" evidence="4">
    <location>
        <begin position="328"/>
        <end position="475"/>
    </location>
</feature>
<proteinExistence type="inferred from homology"/>
<protein>
    <recommendedName>
        <fullName evidence="3">ATP-dependent RecD2 DNA helicase</fullName>
        <ecNumber evidence="3">5.6.2.3</ecNumber>
    </recommendedName>
    <alternativeName>
        <fullName evidence="3">DNA 5'-3' helicase subunit RecD2</fullName>
    </alternativeName>
</protein>
<dbReference type="Pfam" id="PF14520">
    <property type="entry name" value="HHH_5"/>
    <property type="match status" value="1"/>
</dbReference>
<accession>A0ABS9CLM4</accession>
<dbReference type="Pfam" id="PF13538">
    <property type="entry name" value="UvrD_C_2"/>
    <property type="match status" value="1"/>
</dbReference>
<dbReference type="Gene3D" id="1.10.10.2220">
    <property type="match status" value="1"/>
</dbReference>
<keyword evidence="3" id="KW-0378">Hydrolase</keyword>
<keyword evidence="2 3" id="KW-0067">ATP-binding</keyword>
<keyword evidence="1 3" id="KW-0547">Nucleotide-binding</keyword>
<evidence type="ECO:0000256" key="1">
    <source>
        <dbReference type="ARBA" id="ARBA00022741"/>
    </source>
</evidence>
<dbReference type="EMBL" id="JAFBIT010000001">
    <property type="protein sequence ID" value="MCF2652056.1"/>
    <property type="molecule type" value="Genomic_DNA"/>
</dbReference>
<keyword evidence="3" id="KW-0238">DNA-binding</keyword>
<dbReference type="NCBIfam" id="TIGR01448">
    <property type="entry name" value="recD_rel"/>
    <property type="match status" value="1"/>
</dbReference>
<dbReference type="InterPro" id="IPR029493">
    <property type="entry name" value="RecD2-like_HHH"/>
</dbReference>
<comment type="function">
    <text evidence="3">DNA-dependent ATPase and ATP-dependent 5'-3' DNA helicase. Has no activity on blunt DNA or DNA with 3'-overhangs, requires at least 10 bases of 5'-ssDNA for helicase activity.</text>
</comment>
<dbReference type="InterPro" id="IPR055446">
    <property type="entry name" value="RecD2_N_OB"/>
</dbReference>
<dbReference type="Pfam" id="PF13245">
    <property type="entry name" value="AAA_19"/>
    <property type="match status" value="1"/>
</dbReference>
<dbReference type="Gene3D" id="1.10.150.20">
    <property type="entry name" value="5' to 3' exonuclease, C-terminal subdomain"/>
    <property type="match status" value="1"/>
</dbReference>
<name>A0ABS9CLM4_9FIRM</name>
<dbReference type="InterPro" id="IPR006345">
    <property type="entry name" value="RecD2"/>
</dbReference>
<dbReference type="SUPFAM" id="SSF47781">
    <property type="entry name" value="RuvA domain 2-like"/>
    <property type="match status" value="1"/>
</dbReference>
<evidence type="ECO:0000259" key="4">
    <source>
        <dbReference type="SMART" id="SM00382"/>
    </source>
</evidence>
<evidence type="ECO:0000256" key="3">
    <source>
        <dbReference type="HAMAP-Rule" id="MF_01488"/>
    </source>
</evidence>
<organism evidence="5 6">
    <name type="scientific">Anaeromassilibacillus senegalensis</name>
    <dbReference type="NCBI Taxonomy" id="1673717"/>
    <lineage>
        <taxon>Bacteria</taxon>
        <taxon>Bacillati</taxon>
        <taxon>Bacillota</taxon>
        <taxon>Clostridia</taxon>
        <taxon>Eubacteriales</taxon>
        <taxon>Acutalibacteraceae</taxon>
        <taxon>Anaeromassilibacillus</taxon>
    </lineage>
</organism>
<dbReference type="InterPro" id="IPR010994">
    <property type="entry name" value="RuvA_2-like"/>
</dbReference>
<dbReference type="HAMAP" id="MF_01488">
    <property type="entry name" value="RecD2"/>
    <property type="match status" value="1"/>
</dbReference>
<comment type="catalytic activity">
    <reaction evidence="3">
        <text>ATP + H2O = ADP + phosphate + H(+)</text>
        <dbReference type="Rhea" id="RHEA:13065"/>
        <dbReference type="ChEBI" id="CHEBI:15377"/>
        <dbReference type="ChEBI" id="CHEBI:15378"/>
        <dbReference type="ChEBI" id="CHEBI:30616"/>
        <dbReference type="ChEBI" id="CHEBI:43474"/>
        <dbReference type="ChEBI" id="CHEBI:456216"/>
        <dbReference type="EC" id="5.6.2.3"/>
    </reaction>
</comment>
<comment type="similarity">
    <text evidence="3">Belongs to the RecD family. RecD2 subfamily.</text>
</comment>
<keyword evidence="3" id="KW-0413">Isomerase</keyword>
<dbReference type="PANTHER" id="PTHR43788">
    <property type="entry name" value="DNA2/NAM7 HELICASE FAMILY MEMBER"/>
    <property type="match status" value="1"/>
</dbReference>
<evidence type="ECO:0000313" key="5">
    <source>
        <dbReference type="EMBL" id="MCF2652056.1"/>
    </source>
</evidence>
<dbReference type="Pfam" id="PF18335">
    <property type="entry name" value="SH3_13"/>
    <property type="match status" value="1"/>
</dbReference>
<dbReference type="InterPro" id="IPR003593">
    <property type="entry name" value="AAA+_ATPase"/>
</dbReference>
<dbReference type="EC" id="5.6.2.3" evidence="3"/>